<dbReference type="InterPro" id="IPR053134">
    <property type="entry name" value="RNA-dir_DNA_polymerase"/>
</dbReference>
<dbReference type="CDD" id="cd01647">
    <property type="entry name" value="RT_LTR"/>
    <property type="match status" value="1"/>
</dbReference>
<feature type="domain" description="Reverse transcriptase" evidence="9">
    <location>
        <begin position="641"/>
        <end position="817"/>
    </location>
</feature>
<accession>A0A2K3MPZ0</accession>
<dbReference type="PROSITE" id="PS50878">
    <property type="entry name" value="RT_POL"/>
    <property type="match status" value="1"/>
</dbReference>
<evidence type="ECO:0000256" key="8">
    <source>
        <dbReference type="SAM" id="MobiDB-lite"/>
    </source>
</evidence>
<dbReference type="InterPro" id="IPR021109">
    <property type="entry name" value="Peptidase_aspartic_dom_sf"/>
</dbReference>
<evidence type="ECO:0000256" key="2">
    <source>
        <dbReference type="ARBA" id="ARBA00022679"/>
    </source>
</evidence>
<feature type="compositionally biased region" description="Polar residues" evidence="8">
    <location>
        <begin position="79"/>
        <end position="90"/>
    </location>
</feature>
<dbReference type="STRING" id="57577.A0A2K3MPZ0"/>
<feature type="compositionally biased region" description="Polar residues" evidence="8">
    <location>
        <begin position="278"/>
        <end position="290"/>
    </location>
</feature>
<feature type="region of interest" description="Disordered" evidence="8">
    <location>
        <begin position="246"/>
        <end position="343"/>
    </location>
</feature>
<keyword evidence="3" id="KW-0548">Nucleotidyltransferase</keyword>
<evidence type="ECO:0000256" key="7">
    <source>
        <dbReference type="ARBA" id="ARBA00022918"/>
    </source>
</evidence>
<dbReference type="EMBL" id="ASHM01010890">
    <property type="protein sequence ID" value="PNX92769.1"/>
    <property type="molecule type" value="Genomic_DNA"/>
</dbReference>
<organism evidence="10 11">
    <name type="scientific">Trifolium pratense</name>
    <name type="common">Red clover</name>
    <dbReference type="NCBI Taxonomy" id="57577"/>
    <lineage>
        <taxon>Eukaryota</taxon>
        <taxon>Viridiplantae</taxon>
        <taxon>Streptophyta</taxon>
        <taxon>Embryophyta</taxon>
        <taxon>Tracheophyta</taxon>
        <taxon>Spermatophyta</taxon>
        <taxon>Magnoliopsida</taxon>
        <taxon>eudicotyledons</taxon>
        <taxon>Gunneridae</taxon>
        <taxon>Pentapetalae</taxon>
        <taxon>rosids</taxon>
        <taxon>fabids</taxon>
        <taxon>Fabales</taxon>
        <taxon>Fabaceae</taxon>
        <taxon>Papilionoideae</taxon>
        <taxon>50 kb inversion clade</taxon>
        <taxon>NPAAA clade</taxon>
        <taxon>Hologalegina</taxon>
        <taxon>IRL clade</taxon>
        <taxon>Trifolieae</taxon>
        <taxon>Trifolium</taxon>
    </lineage>
</organism>
<dbReference type="InterPro" id="IPR043128">
    <property type="entry name" value="Rev_trsase/Diguanyl_cyclase"/>
</dbReference>
<gene>
    <name evidence="10" type="ORF">L195_g015910</name>
</gene>
<keyword evidence="2" id="KW-0808">Transferase</keyword>
<keyword evidence="1" id="KW-0645">Protease</keyword>
<feature type="compositionally biased region" description="Basic and acidic residues" evidence="8">
    <location>
        <begin position="257"/>
        <end position="271"/>
    </location>
</feature>
<evidence type="ECO:0000259" key="9">
    <source>
        <dbReference type="PROSITE" id="PS50878"/>
    </source>
</evidence>
<keyword evidence="7" id="KW-0695">RNA-directed DNA polymerase</keyword>
<feature type="compositionally biased region" description="Acidic residues" evidence="8">
    <location>
        <begin position="246"/>
        <end position="256"/>
    </location>
</feature>
<reference evidence="10 11" key="1">
    <citation type="journal article" date="2014" name="Am. J. Bot.">
        <title>Genome assembly and annotation for red clover (Trifolium pratense; Fabaceae).</title>
        <authorList>
            <person name="Istvanek J."/>
            <person name="Jaros M."/>
            <person name="Krenek A."/>
            <person name="Repkova J."/>
        </authorList>
    </citation>
    <scope>NUCLEOTIDE SEQUENCE [LARGE SCALE GENOMIC DNA]</scope>
    <source>
        <strain evidence="11">cv. Tatra</strain>
        <tissue evidence="10">Young leaves</tissue>
    </source>
</reference>
<feature type="region of interest" description="Disordered" evidence="8">
    <location>
        <begin position="59"/>
        <end position="90"/>
    </location>
</feature>
<sequence length="817" mass="92302">MPKRTTKPKMGDRVENLEVTVGALDETVGGIKATMDLLVLQMQQQSKMMAEVTKKLGITQPTSSREDSVEEVQIPPPVTTGSVEASSQNESRWAGKKVKLPVFEGDDPVAWITRAEIYFDVQNTTDEMKVKLSRLSMEDPTIHWFNLLLETEDDLSREKLKRSLIARYGGRRLENPFEELSTLRQTGSVEEFVESFELLSSQVGRLLEEQYLGYFMSGLKPHIRRRVRTLNPVTQMQMMRIAKDVEDELNEEEDDGERNYAKKKGTDHLGRNDWAGFSSKTRSGYSPNSKDPTRSANSSSKTGSVGSSPNSNASFSSTGRKIENHRRNTSSERWKGVQSFQNNESEERRAKGLCFKCGEKWHPTLHKCPEKSLRVLILGEGEGMNDEGEIISLETQEVVVDEEDEVEAECKVIGVLGSMGEYNTMKLEGKLQNIDVVVLVDSGASHNFISSKLATALELPITHMAARRIKLGDGHKVLSQGVCKGVKVNLGSMEVSVDALVLELGGLDVILGVSWLCTLGKVMMDWKALTMQFWHDGKSITLQGQGKNAVEHCYLNSFLEGSQEGLNRDWWIPQIEKASSDVSMKPELVGLLQQYADVFQESIRLPPERPQVHYIKLFPDHGPISVRSYRYPHHQNEEIERQAGVIRPSMSAFSSPVILVKKKDSSWRMCVDYRALNKATIPDKYPIPIVDELLDELFGATIFSKIDLKSGYHQIRVHKDDIHKTAFRTHNGHYEYLVMPFGIMNAPATFQSTMNDIFRHFLRKFVLVFFDDILIYSKDLVTQQEHLEQVLSVLISRCFAANKSKCKFGCDEVDYLG</sequence>
<dbReference type="Gene3D" id="3.30.70.270">
    <property type="match status" value="1"/>
</dbReference>
<dbReference type="Gene3D" id="2.40.70.10">
    <property type="entry name" value="Acid Proteases"/>
    <property type="match status" value="1"/>
</dbReference>
<dbReference type="GO" id="GO:0004519">
    <property type="term" value="F:endonuclease activity"/>
    <property type="evidence" value="ECO:0007669"/>
    <property type="project" value="UniProtKB-KW"/>
</dbReference>
<feature type="non-terminal residue" evidence="10">
    <location>
        <position position="817"/>
    </location>
</feature>
<feature type="compositionally biased region" description="Low complexity" evidence="8">
    <location>
        <begin position="295"/>
        <end position="317"/>
    </location>
</feature>
<keyword evidence="5" id="KW-0255">Endonuclease</keyword>
<dbReference type="InterPro" id="IPR000477">
    <property type="entry name" value="RT_dom"/>
</dbReference>
<comment type="caution">
    <text evidence="10">The sequence shown here is derived from an EMBL/GenBank/DDBJ whole genome shotgun (WGS) entry which is preliminary data.</text>
</comment>
<evidence type="ECO:0000313" key="11">
    <source>
        <dbReference type="Proteomes" id="UP000236291"/>
    </source>
</evidence>
<keyword evidence="6" id="KW-0378">Hydrolase</keyword>
<dbReference type="SUPFAM" id="SSF56672">
    <property type="entry name" value="DNA/RNA polymerases"/>
    <property type="match status" value="1"/>
</dbReference>
<dbReference type="AlphaFoldDB" id="A0A2K3MPZ0"/>
<dbReference type="Pfam" id="PF19259">
    <property type="entry name" value="Ty3_capsid"/>
    <property type="match status" value="1"/>
</dbReference>
<evidence type="ECO:0000256" key="4">
    <source>
        <dbReference type="ARBA" id="ARBA00022722"/>
    </source>
</evidence>
<evidence type="ECO:0000313" key="10">
    <source>
        <dbReference type="EMBL" id="PNX92769.1"/>
    </source>
</evidence>
<dbReference type="ExpressionAtlas" id="A0A2K3MPZ0">
    <property type="expression patterns" value="baseline"/>
</dbReference>
<dbReference type="Pfam" id="PF00078">
    <property type="entry name" value="RVT_1"/>
    <property type="match status" value="1"/>
</dbReference>
<reference evidence="10 11" key="2">
    <citation type="journal article" date="2017" name="Front. Plant Sci.">
        <title>Gene Classification and Mining of Molecular Markers Useful in Red Clover (Trifolium pratense) Breeding.</title>
        <authorList>
            <person name="Istvanek J."/>
            <person name="Dluhosova J."/>
            <person name="Dluhos P."/>
            <person name="Patkova L."/>
            <person name="Nedelnik J."/>
            <person name="Repkova J."/>
        </authorList>
    </citation>
    <scope>NUCLEOTIDE SEQUENCE [LARGE SCALE GENOMIC DNA]</scope>
    <source>
        <strain evidence="11">cv. Tatra</strain>
        <tissue evidence="10">Young leaves</tissue>
    </source>
</reference>
<name>A0A2K3MPZ0_TRIPR</name>
<keyword evidence="4" id="KW-0540">Nuclease</keyword>
<dbReference type="Proteomes" id="UP000236291">
    <property type="component" value="Unassembled WGS sequence"/>
</dbReference>
<dbReference type="Gene3D" id="3.10.10.10">
    <property type="entry name" value="HIV Type 1 Reverse Transcriptase, subunit A, domain 1"/>
    <property type="match status" value="1"/>
</dbReference>
<dbReference type="GO" id="GO:0008233">
    <property type="term" value="F:peptidase activity"/>
    <property type="evidence" value="ECO:0007669"/>
    <property type="project" value="UniProtKB-KW"/>
</dbReference>
<evidence type="ECO:0000256" key="3">
    <source>
        <dbReference type="ARBA" id="ARBA00022695"/>
    </source>
</evidence>
<dbReference type="FunFam" id="3.10.10.10:FF:000007">
    <property type="entry name" value="Retrovirus-related Pol polyprotein from transposon 17.6-like Protein"/>
    <property type="match status" value="1"/>
</dbReference>
<dbReference type="Pfam" id="PF08284">
    <property type="entry name" value="RVP_2"/>
    <property type="match status" value="1"/>
</dbReference>
<dbReference type="InterPro" id="IPR043502">
    <property type="entry name" value="DNA/RNA_pol_sf"/>
</dbReference>
<evidence type="ECO:0000256" key="1">
    <source>
        <dbReference type="ARBA" id="ARBA00022670"/>
    </source>
</evidence>
<evidence type="ECO:0000256" key="6">
    <source>
        <dbReference type="ARBA" id="ARBA00022801"/>
    </source>
</evidence>
<dbReference type="GO" id="GO:0003964">
    <property type="term" value="F:RNA-directed DNA polymerase activity"/>
    <property type="evidence" value="ECO:0007669"/>
    <property type="project" value="UniProtKB-KW"/>
</dbReference>
<dbReference type="CDD" id="cd00303">
    <property type="entry name" value="retropepsin_like"/>
    <property type="match status" value="1"/>
</dbReference>
<proteinExistence type="predicted"/>
<evidence type="ECO:0000256" key="5">
    <source>
        <dbReference type="ARBA" id="ARBA00022759"/>
    </source>
</evidence>
<protein>
    <submittedName>
        <fullName evidence="10">Retrotransposon-related protein</fullName>
    </submittedName>
</protein>
<dbReference type="GO" id="GO:0006508">
    <property type="term" value="P:proteolysis"/>
    <property type="evidence" value="ECO:0007669"/>
    <property type="project" value="UniProtKB-KW"/>
</dbReference>
<dbReference type="InterPro" id="IPR045358">
    <property type="entry name" value="Ty3_capsid"/>
</dbReference>
<dbReference type="PANTHER" id="PTHR24559:SF441">
    <property type="entry name" value="NUCLEOTIDYLTRANSFERASE, RIBONUCLEASE H"/>
    <property type="match status" value="1"/>
</dbReference>
<feature type="compositionally biased region" description="Basic and acidic residues" evidence="8">
    <location>
        <begin position="320"/>
        <end position="335"/>
    </location>
</feature>
<dbReference type="SUPFAM" id="SSF50630">
    <property type="entry name" value="Acid proteases"/>
    <property type="match status" value="1"/>
</dbReference>
<dbReference type="PANTHER" id="PTHR24559">
    <property type="entry name" value="TRANSPOSON TY3-I GAG-POL POLYPROTEIN"/>
    <property type="match status" value="1"/>
</dbReference>